<keyword evidence="6" id="KW-0812">Transmembrane</keyword>
<keyword evidence="3" id="KW-0804">Transcription</keyword>
<accession>A0A5J9UIM9</accession>
<dbReference type="EMBL" id="RWGY01000018">
    <property type="protein sequence ID" value="TVU23171.1"/>
    <property type="molecule type" value="Genomic_DNA"/>
</dbReference>
<evidence type="ECO:0000256" key="3">
    <source>
        <dbReference type="ARBA" id="ARBA00023163"/>
    </source>
</evidence>
<gene>
    <name evidence="8" type="ORF">EJB05_30205</name>
</gene>
<evidence type="ECO:0000256" key="1">
    <source>
        <dbReference type="ARBA" id="ARBA00023015"/>
    </source>
</evidence>
<reference evidence="8 9" key="1">
    <citation type="journal article" date="2019" name="Sci. Rep.">
        <title>A high-quality genome of Eragrostis curvula grass provides insights into Poaceae evolution and supports new strategies to enhance forage quality.</title>
        <authorList>
            <person name="Carballo J."/>
            <person name="Santos B.A.C.M."/>
            <person name="Zappacosta D."/>
            <person name="Garbus I."/>
            <person name="Selva J.P."/>
            <person name="Gallo C.A."/>
            <person name="Diaz A."/>
            <person name="Albertini E."/>
            <person name="Caccamo M."/>
            <person name="Echenique V."/>
        </authorList>
    </citation>
    <scope>NUCLEOTIDE SEQUENCE [LARGE SCALE GENOMIC DNA]</scope>
    <source>
        <strain evidence="9">cv. Victoria</strain>
        <tissue evidence="8">Leaf</tissue>
    </source>
</reference>
<dbReference type="CDD" id="cd11378">
    <property type="entry name" value="DUF296"/>
    <property type="match status" value="1"/>
</dbReference>
<evidence type="ECO:0000256" key="6">
    <source>
        <dbReference type="SAM" id="Phobius"/>
    </source>
</evidence>
<protein>
    <recommendedName>
        <fullName evidence="7">RWP-RK domain-containing protein</fullName>
    </recommendedName>
</protein>
<feature type="transmembrane region" description="Helical" evidence="6">
    <location>
        <begin position="85"/>
        <end position="107"/>
    </location>
</feature>
<dbReference type="Proteomes" id="UP000324897">
    <property type="component" value="Unassembled WGS sequence"/>
</dbReference>
<name>A0A5J9UIM9_9POAL</name>
<dbReference type="PANTHER" id="PTHR48460">
    <property type="entry name" value="RWP-RK DOMAIN-CONTAINING PROTEIN"/>
    <property type="match status" value="1"/>
</dbReference>
<dbReference type="InterPro" id="IPR005175">
    <property type="entry name" value="PPC_dom"/>
</dbReference>
<evidence type="ECO:0000256" key="2">
    <source>
        <dbReference type="ARBA" id="ARBA00023125"/>
    </source>
</evidence>
<keyword evidence="2" id="KW-0238">DNA-binding</keyword>
<dbReference type="Gramene" id="TVU23171">
    <property type="protein sequence ID" value="TVU23171"/>
    <property type="gene ID" value="EJB05_30205"/>
</dbReference>
<feature type="non-terminal residue" evidence="8">
    <location>
        <position position="1"/>
    </location>
</feature>
<feature type="region of interest" description="Disordered" evidence="5">
    <location>
        <begin position="387"/>
        <end position="413"/>
    </location>
</feature>
<feature type="compositionally biased region" description="Basic and acidic residues" evidence="5">
    <location>
        <begin position="396"/>
        <end position="411"/>
    </location>
</feature>
<proteinExistence type="predicted"/>
<dbReference type="AlphaFoldDB" id="A0A5J9UIM9"/>
<dbReference type="PROSITE" id="PS51519">
    <property type="entry name" value="RWP_RK"/>
    <property type="match status" value="1"/>
</dbReference>
<dbReference type="PANTHER" id="PTHR48460:SF1">
    <property type="entry name" value="RWP-RK DOMAIN-CONTAINING PROTEIN"/>
    <property type="match status" value="1"/>
</dbReference>
<feature type="region of interest" description="Disordered" evidence="5">
    <location>
        <begin position="306"/>
        <end position="347"/>
    </location>
</feature>
<comment type="caution">
    <text evidence="8">The sequence shown here is derived from an EMBL/GenBank/DDBJ whole genome shotgun (WGS) entry which is preliminary data.</text>
</comment>
<feature type="region of interest" description="Disordered" evidence="5">
    <location>
        <begin position="206"/>
        <end position="228"/>
    </location>
</feature>
<evidence type="ECO:0000259" key="7">
    <source>
        <dbReference type="PROSITE" id="PS51519"/>
    </source>
</evidence>
<evidence type="ECO:0000256" key="5">
    <source>
        <dbReference type="SAM" id="MobiDB-lite"/>
    </source>
</evidence>
<evidence type="ECO:0000313" key="9">
    <source>
        <dbReference type="Proteomes" id="UP000324897"/>
    </source>
</evidence>
<keyword evidence="6" id="KW-1133">Transmembrane helix</keyword>
<feature type="transmembrane region" description="Helical" evidence="6">
    <location>
        <begin position="119"/>
        <end position="143"/>
    </location>
</feature>
<dbReference type="OrthoDB" id="6270329at2759"/>
<keyword evidence="4" id="KW-0539">Nucleus</keyword>
<evidence type="ECO:0000256" key="4">
    <source>
        <dbReference type="ARBA" id="ARBA00023242"/>
    </source>
</evidence>
<feature type="compositionally biased region" description="Pro residues" evidence="5">
    <location>
        <begin position="217"/>
        <end position="226"/>
    </location>
</feature>
<keyword evidence="1" id="KW-0805">Transcription regulation</keyword>
<evidence type="ECO:0000313" key="8">
    <source>
        <dbReference type="EMBL" id="TVU23171.1"/>
    </source>
</evidence>
<feature type="compositionally biased region" description="Low complexity" evidence="5">
    <location>
        <begin position="306"/>
        <end position="338"/>
    </location>
</feature>
<keyword evidence="9" id="KW-1185">Reference proteome</keyword>
<dbReference type="Gene3D" id="3.30.1330.80">
    <property type="entry name" value="Hypothetical protein, similar to alpha- acetolactate decarboxylase, domain 2"/>
    <property type="match status" value="1"/>
</dbReference>
<dbReference type="Pfam" id="PF02042">
    <property type="entry name" value="RWP-RK"/>
    <property type="match status" value="1"/>
</dbReference>
<dbReference type="SUPFAM" id="SSF117856">
    <property type="entry name" value="AF0104/ALDC/Ptd012-like"/>
    <property type="match status" value="1"/>
</dbReference>
<keyword evidence="6" id="KW-0472">Membrane</keyword>
<dbReference type="GO" id="GO:0003677">
    <property type="term" value="F:DNA binding"/>
    <property type="evidence" value="ECO:0007669"/>
    <property type="project" value="UniProtKB-KW"/>
</dbReference>
<feature type="domain" description="RWP-RK" evidence="7">
    <location>
        <begin position="214"/>
        <end position="298"/>
    </location>
</feature>
<dbReference type="InterPro" id="IPR003035">
    <property type="entry name" value="RWP-RK_dom"/>
</dbReference>
<dbReference type="Pfam" id="PF03479">
    <property type="entry name" value="PCC"/>
    <property type="match status" value="1"/>
</dbReference>
<sequence length="490" mass="51926">MATMVASSSRLRRKKERELIGGGVRPVVMAAHECPSAMRAHVLEVPAGRDVLSCVAQFARRCRRGALVLGAAGHAVVGRSTPMQILSLVGCFFPGASAGAAGTAVFLAGPRGTVLGGAVAQLGGLVAAGPVVVMLATFVAAALDRLPLPPATVRVVSRHHCGARLAPRRSPSPSCLSHQPQQQPLRFDSLLLSRLKFSFFLKKEKKRKEKNMASDPPAQPQAPPKPTRVSLSYEEISKLFSLPIAEAASILGVCTSVLKRICRSHGIVRWPYRKLVSGKAGDDTKNSEREKAKELLELSKAAKQKAFSSSGSSAMPSSTSQGAGKSQQGGSKAGGQVSPPGKQNALGGLAFASQTKGIPTYMDDFKYGFPSSGLSRESMKWWGASDNTDSAGPAKDMSHESAAHDASKGMTDDDELDWGADEGEGEVDGAVTGEASAQLCSLRRKAVDDGRRLLNGESQQEFCRLNKRQKLVLAQVFGASLPEEWRSKLV</sequence>
<organism evidence="8 9">
    <name type="scientific">Eragrostis curvula</name>
    <name type="common">weeping love grass</name>
    <dbReference type="NCBI Taxonomy" id="38414"/>
    <lineage>
        <taxon>Eukaryota</taxon>
        <taxon>Viridiplantae</taxon>
        <taxon>Streptophyta</taxon>
        <taxon>Embryophyta</taxon>
        <taxon>Tracheophyta</taxon>
        <taxon>Spermatophyta</taxon>
        <taxon>Magnoliopsida</taxon>
        <taxon>Liliopsida</taxon>
        <taxon>Poales</taxon>
        <taxon>Poaceae</taxon>
        <taxon>PACMAD clade</taxon>
        <taxon>Chloridoideae</taxon>
        <taxon>Eragrostideae</taxon>
        <taxon>Eragrostidinae</taxon>
        <taxon>Eragrostis</taxon>
    </lineage>
</organism>